<keyword evidence="2" id="KW-1185">Reference proteome</keyword>
<evidence type="ECO:0000313" key="2">
    <source>
        <dbReference type="Proteomes" id="UP001143309"/>
    </source>
</evidence>
<sequence length="65" mass="6918">MAFVGCNPAVVILVDPRPLFSSSQTADVAIETAQAGVSRIEDDILKREPPLAKIAKPQKGEPLDC</sequence>
<name>A0A9W6JMZ8_9HYPH</name>
<comment type="caution">
    <text evidence="1">The sequence shown here is derived from an EMBL/GenBank/DDBJ whole genome shotgun (WGS) entry which is preliminary data.</text>
</comment>
<reference evidence="1" key="1">
    <citation type="journal article" date="2014" name="Int. J. Syst. Evol. Microbiol.">
        <title>Complete genome sequence of Corynebacterium casei LMG S-19264T (=DSM 44701T), isolated from a smear-ripened cheese.</title>
        <authorList>
            <consortium name="US DOE Joint Genome Institute (JGI-PGF)"/>
            <person name="Walter F."/>
            <person name="Albersmeier A."/>
            <person name="Kalinowski J."/>
            <person name="Ruckert C."/>
        </authorList>
    </citation>
    <scope>NUCLEOTIDE SEQUENCE</scope>
    <source>
        <strain evidence="1">VKM B-2748</strain>
    </source>
</reference>
<reference evidence="1" key="2">
    <citation type="submission" date="2023-01" db="EMBL/GenBank/DDBJ databases">
        <authorList>
            <person name="Sun Q."/>
            <person name="Evtushenko L."/>
        </authorList>
    </citation>
    <scope>NUCLEOTIDE SEQUENCE</scope>
    <source>
        <strain evidence="1">VKM B-2748</strain>
    </source>
</reference>
<dbReference type="RefSeq" id="WP_271200548.1">
    <property type="nucleotide sequence ID" value="NZ_BSFL01000002.1"/>
</dbReference>
<protein>
    <submittedName>
        <fullName evidence="1">Uncharacterized protein</fullName>
    </submittedName>
</protein>
<dbReference type="EMBL" id="BSFL01000002">
    <property type="protein sequence ID" value="GLK80077.1"/>
    <property type="molecule type" value="Genomic_DNA"/>
</dbReference>
<dbReference type="Proteomes" id="UP001143309">
    <property type="component" value="Unassembled WGS sequence"/>
</dbReference>
<gene>
    <name evidence="1" type="ORF">GCM10008174_18180</name>
</gene>
<dbReference type="AlphaFoldDB" id="A0A9W6JMZ8"/>
<proteinExistence type="predicted"/>
<evidence type="ECO:0000313" key="1">
    <source>
        <dbReference type="EMBL" id="GLK80077.1"/>
    </source>
</evidence>
<organism evidence="1 2">
    <name type="scientific">Methylopila turkensis</name>
    <dbReference type="NCBI Taxonomy" id="1437816"/>
    <lineage>
        <taxon>Bacteria</taxon>
        <taxon>Pseudomonadati</taxon>
        <taxon>Pseudomonadota</taxon>
        <taxon>Alphaproteobacteria</taxon>
        <taxon>Hyphomicrobiales</taxon>
        <taxon>Methylopilaceae</taxon>
        <taxon>Methylopila</taxon>
    </lineage>
</organism>
<accession>A0A9W6JMZ8</accession>